<accession>A0AAD9B6X7</accession>
<gene>
    <name evidence="3" type="ORF">KUDE01_000076</name>
</gene>
<evidence type="ECO:0000313" key="4">
    <source>
        <dbReference type="Proteomes" id="UP001228049"/>
    </source>
</evidence>
<keyword evidence="4" id="KW-1185">Reference proteome</keyword>
<feature type="region of interest" description="Disordered" evidence="1">
    <location>
        <begin position="837"/>
        <end position="887"/>
    </location>
</feature>
<feature type="compositionally biased region" description="Pro residues" evidence="1">
    <location>
        <begin position="46"/>
        <end position="61"/>
    </location>
</feature>
<feature type="domain" description="DUF6729" evidence="2">
    <location>
        <begin position="102"/>
        <end position="275"/>
    </location>
</feature>
<evidence type="ECO:0000313" key="3">
    <source>
        <dbReference type="EMBL" id="KAK1875708.1"/>
    </source>
</evidence>
<comment type="caution">
    <text evidence="3">The sequence shown here is derived from an EMBL/GenBank/DDBJ whole genome shotgun (WGS) entry which is preliminary data.</text>
</comment>
<dbReference type="Pfam" id="PF20499">
    <property type="entry name" value="DUF6729"/>
    <property type="match status" value="1"/>
</dbReference>
<evidence type="ECO:0000256" key="1">
    <source>
        <dbReference type="SAM" id="MobiDB-lite"/>
    </source>
</evidence>
<organism evidence="3 4">
    <name type="scientific">Dissostichus eleginoides</name>
    <name type="common">Patagonian toothfish</name>
    <name type="synonym">Dissostichus amissus</name>
    <dbReference type="NCBI Taxonomy" id="100907"/>
    <lineage>
        <taxon>Eukaryota</taxon>
        <taxon>Metazoa</taxon>
        <taxon>Chordata</taxon>
        <taxon>Craniata</taxon>
        <taxon>Vertebrata</taxon>
        <taxon>Euteleostomi</taxon>
        <taxon>Actinopterygii</taxon>
        <taxon>Neopterygii</taxon>
        <taxon>Teleostei</taxon>
        <taxon>Neoteleostei</taxon>
        <taxon>Acanthomorphata</taxon>
        <taxon>Eupercaria</taxon>
        <taxon>Perciformes</taxon>
        <taxon>Notothenioidei</taxon>
        <taxon>Nototheniidae</taxon>
        <taxon>Dissostichus</taxon>
    </lineage>
</organism>
<dbReference type="PANTHER" id="PTHR24401">
    <property type="entry name" value="SI:CH211-243P7.3-RELATED"/>
    <property type="match status" value="1"/>
</dbReference>
<feature type="region of interest" description="Disordered" evidence="1">
    <location>
        <begin position="638"/>
        <end position="694"/>
    </location>
</feature>
<protein>
    <submittedName>
        <fullName evidence="3">Myb-like protein V</fullName>
    </submittedName>
</protein>
<reference evidence="3" key="1">
    <citation type="submission" date="2023-04" db="EMBL/GenBank/DDBJ databases">
        <title>Chromosome-level genome of Chaenocephalus aceratus.</title>
        <authorList>
            <person name="Park H."/>
        </authorList>
    </citation>
    <scope>NUCLEOTIDE SEQUENCE</scope>
    <source>
        <strain evidence="3">DE</strain>
        <tissue evidence="3">Muscle</tissue>
    </source>
</reference>
<dbReference type="EMBL" id="JASDAP010000090">
    <property type="protein sequence ID" value="KAK1875708.1"/>
    <property type="molecule type" value="Genomic_DNA"/>
</dbReference>
<feature type="region of interest" description="Disordered" evidence="1">
    <location>
        <begin position="1"/>
        <end position="61"/>
    </location>
</feature>
<dbReference type="InterPro" id="IPR046616">
    <property type="entry name" value="DUF6729"/>
</dbReference>
<dbReference type="PANTHER" id="PTHR24401:SF29">
    <property type="entry name" value="SI:CH211-243P7.3-RELATED"/>
    <property type="match status" value="1"/>
</dbReference>
<dbReference type="Proteomes" id="UP001228049">
    <property type="component" value="Unassembled WGS sequence"/>
</dbReference>
<proteinExistence type="predicted"/>
<name>A0AAD9B6X7_DISEL</name>
<feature type="compositionally biased region" description="Polar residues" evidence="1">
    <location>
        <begin position="638"/>
        <end position="655"/>
    </location>
</feature>
<evidence type="ECO:0000259" key="2">
    <source>
        <dbReference type="Pfam" id="PF20499"/>
    </source>
</evidence>
<dbReference type="AlphaFoldDB" id="A0AAD9B6X7"/>
<sequence>MFLMPEPSAPTPTETNITVPVAPEISAEPCQPTLHPPAAPTQSQPLPRPSTVPSCPPPPQLPAYNQDVSHWNCSPQQRIWMKMELQSMGLWPGSVPVRNPLKMLSLWRGPPQPELIDSVYDFPCVKYFQLHPFFIWKPENDNLMGRLRNNYTLPCIDGCAQPQIASAGVGRPRVIVGTTGQYYLLSSRLCCKVCRKRWYADNPSWLEKLPKRFTNLLPAVLTYKKAICKSVLDELRRSGKSPTDMAKQITELMHLKYERAHQAYLLSCKNIMDGEEGKYDQKTITRFLRQETKPARFGEYGDSDGWNGISVSAHYLTDCLLHEYQHQQGVGHLWTGLPIRPHSQSCEEGIAVQLLGSCEGEHLNWDAWMTSDAIAAQATSGNVLNTCASRSNFNANMLIKLDLFHCLRRLMRECVSEHHSLYSSFAQFLSAAFSVVDQEDLQRLKDAYAFCGIQPANPTKPHIREHCRIRIPHPEELIKRVEGVFQHFHLGTDPNGRPLFKASMLKCWRIQRIHILRGCLSDPEVEGGIMYRHGGTLQLNHVPGEGAKVPVWIPIRGTSQQEGYHFHQAQWVTGTRVSTELFQAQAMTGVARWNYQRLVDLKQPDVKLPAVFDPALMGEINAVSQQTGISTGARQYTQALDTPPQSSNPTAQSELLQPPSIPPTKLFQFPANPPSVKQDVTAGTTPEPHTEPETTCLKSLPLLSSPTAARTGPVKTGGRVFVLDHKRWTGPMKQAVDNLLNKHHGQKDMLKLVDKDYAALVLDSCTDPNSMLHPTTKHRICQYVKHLSKLLNTSSSINISPEKLQERQVLWHSLTEGSETTNVPVFTMPVAVFNPTPPVQTPATPPVQTPATPPVQTPATPPVQTPATPPVQTPATPPVQTPATPPVQTPATPLTLEHVENFPKARFENDGSSIHHFYMQGTVRYFYCSTKVFKTYGAEGLTDPKMPFGDFAETAFFPRELEAMKQRVEARVQQKRKNAEPEHKGRKCGFCRMELKQGPNSPHIHTGFPGVAGKYVYCPAKVLSLYRDQGMEKKMTWKKFRESVFYEAEKKRWEAEKVK</sequence>